<evidence type="ECO:0008006" key="3">
    <source>
        <dbReference type="Google" id="ProtNLM"/>
    </source>
</evidence>
<keyword evidence="2" id="KW-1185">Reference proteome</keyword>
<dbReference type="RefSeq" id="WP_113641353.1">
    <property type="nucleotide sequence ID" value="NZ_SWMS01000018.1"/>
</dbReference>
<dbReference type="Proteomes" id="UP000309992">
    <property type="component" value="Unassembled WGS sequence"/>
</dbReference>
<proteinExistence type="predicted"/>
<accession>A0ABY2RY74</accession>
<gene>
    <name evidence="1" type="ORF">FCN18_27405</name>
</gene>
<organism evidence="1 2">
    <name type="scientific">Prauserella endophytica</name>
    <dbReference type="NCBI Taxonomy" id="1592324"/>
    <lineage>
        <taxon>Bacteria</taxon>
        <taxon>Bacillati</taxon>
        <taxon>Actinomycetota</taxon>
        <taxon>Actinomycetes</taxon>
        <taxon>Pseudonocardiales</taxon>
        <taxon>Pseudonocardiaceae</taxon>
        <taxon>Prauserella</taxon>
        <taxon>Prauserella coralliicola group</taxon>
    </lineage>
</organism>
<dbReference type="InterPro" id="IPR036170">
    <property type="entry name" value="YezG-like_sf"/>
</dbReference>
<comment type="caution">
    <text evidence="1">The sequence shown here is derived from an EMBL/GenBank/DDBJ whole genome shotgun (WGS) entry which is preliminary data.</text>
</comment>
<name>A0ABY2RY74_9PSEU</name>
<evidence type="ECO:0000313" key="1">
    <source>
        <dbReference type="EMBL" id="TKG65237.1"/>
    </source>
</evidence>
<sequence>MATTDDAIQAIFARLTQEAPEGWRRIVFSVWALAAVVQTEFAVTMADGSTPDISPRSMEDEISALRKEMYEQDRGTWFSARFVLTSGGQPEVSFNLDEDPAWVPDVPPWVFAHDLAAFPRSEEHVPGWLRQRIDEAGQDNASNAVS</sequence>
<protein>
    <recommendedName>
        <fullName evidence="3">DUF600 family protein</fullName>
    </recommendedName>
</protein>
<evidence type="ECO:0000313" key="2">
    <source>
        <dbReference type="Proteomes" id="UP000309992"/>
    </source>
</evidence>
<dbReference type="SUPFAM" id="SSF160424">
    <property type="entry name" value="BH3703-like"/>
    <property type="match status" value="1"/>
</dbReference>
<dbReference type="EMBL" id="SWMS01000018">
    <property type="protein sequence ID" value="TKG65237.1"/>
    <property type="molecule type" value="Genomic_DNA"/>
</dbReference>
<reference evidence="1 2" key="1">
    <citation type="journal article" date="2015" name="Antonie Van Leeuwenhoek">
        <title>Prauserella endophytica sp. nov., an endophytic actinobacterium isolated from Tamarix taklamakanensis.</title>
        <authorList>
            <person name="Liu J.M."/>
            <person name="Habden X."/>
            <person name="Guo L."/>
            <person name="Tuo L."/>
            <person name="Jiang Z.K."/>
            <person name="Liu S.W."/>
            <person name="Liu X.F."/>
            <person name="Chen L."/>
            <person name="Li R.F."/>
            <person name="Zhang Y.Q."/>
            <person name="Sun C.H."/>
        </authorList>
    </citation>
    <scope>NUCLEOTIDE SEQUENCE [LARGE SCALE GENOMIC DNA]</scope>
    <source>
        <strain evidence="1 2">CGMCC 4.7182</strain>
    </source>
</reference>